<dbReference type="Proteomes" id="UP000799770">
    <property type="component" value="Unassembled WGS sequence"/>
</dbReference>
<dbReference type="EMBL" id="ML977320">
    <property type="protein sequence ID" value="KAF2116820.1"/>
    <property type="molecule type" value="Genomic_DNA"/>
</dbReference>
<protein>
    <submittedName>
        <fullName evidence="2">Uncharacterized protein</fullName>
    </submittedName>
</protein>
<evidence type="ECO:0000313" key="3">
    <source>
        <dbReference type="Proteomes" id="UP000799770"/>
    </source>
</evidence>
<name>A0A6A5ZBI3_9PLEO</name>
<dbReference type="AlphaFoldDB" id="A0A6A5ZBI3"/>
<evidence type="ECO:0000313" key="2">
    <source>
        <dbReference type="EMBL" id="KAF2116820.1"/>
    </source>
</evidence>
<gene>
    <name evidence="2" type="ORF">BDV96DRAFT_35464</name>
</gene>
<proteinExistence type="predicted"/>
<feature type="region of interest" description="Disordered" evidence="1">
    <location>
        <begin position="151"/>
        <end position="196"/>
    </location>
</feature>
<dbReference type="OrthoDB" id="3800593at2759"/>
<reference evidence="2" key="1">
    <citation type="journal article" date="2020" name="Stud. Mycol.">
        <title>101 Dothideomycetes genomes: a test case for predicting lifestyles and emergence of pathogens.</title>
        <authorList>
            <person name="Haridas S."/>
            <person name="Albert R."/>
            <person name="Binder M."/>
            <person name="Bloem J."/>
            <person name="Labutti K."/>
            <person name="Salamov A."/>
            <person name="Andreopoulos B."/>
            <person name="Baker S."/>
            <person name="Barry K."/>
            <person name="Bills G."/>
            <person name="Bluhm B."/>
            <person name="Cannon C."/>
            <person name="Castanera R."/>
            <person name="Culley D."/>
            <person name="Daum C."/>
            <person name="Ezra D."/>
            <person name="Gonzalez J."/>
            <person name="Henrissat B."/>
            <person name="Kuo A."/>
            <person name="Liang C."/>
            <person name="Lipzen A."/>
            <person name="Lutzoni F."/>
            <person name="Magnuson J."/>
            <person name="Mondo S."/>
            <person name="Nolan M."/>
            <person name="Ohm R."/>
            <person name="Pangilinan J."/>
            <person name="Park H.-J."/>
            <person name="Ramirez L."/>
            <person name="Alfaro M."/>
            <person name="Sun H."/>
            <person name="Tritt A."/>
            <person name="Yoshinaga Y."/>
            <person name="Zwiers L.-H."/>
            <person name="Turgeon B."/>
            <person name="Goodwin S."/>
            <person name="Spatafora J."/>
            <person name="Crous P."/>
            <person name="Grigoriev I."/>
        </authorList>
    </citation>
    <scope>NUCLEOTIDE SEQUENCE</scope>
    <source>
        <strain evidence="2">CBS 627.86</strain>
    </source>
</reference>
<evidence type="ECO:0000256" key="1">
    <source>
        <dbReference type="SAM" id="MobiDB-lite"/>
    </source>
</evidence>
<sequence>MTATERQGAFGYIDFAADSRRVRARWQGKYCTAQARDQDIECYSTRLLPLLHHLQHAAFPQVRVNVLRAVGRRLPAEMTEMIISYTLAAEEQPLDPRILIKCRNRSAGETATRLVKKFICPECKTGDYNENEWEEISPYVDVERSSVRVTGARLQVAKDGDTEEDEDESMNESDEDGVSELDTEDEDAASNDEAVE</sequence>
<organism evidence="2 3">
    <name type="scientific">Lophiotrema nucula</name>
    <dbReference type="NCBI Taxonomy" id="690887"/>
    <lineage>
        <taxon>Eukaryota</taxon>
        <taxon>Fungi</taxon>
        <taxon>Dikarya</taxon>
        <taxon>Ascomycota</taxon>
        <taxon>Pezizomycotina</taxon>
        <taxon>Dothideomycetes</taxon>
        <taxon>Pleosporomycetidae</taxon>
        <taxon>Pleosporales</taxon>
        <taxon>Lophiotremataceae</taxon>
        <taxon>Lophiotrema</taxon>
    </lineage>
</organism>
<keyword evidence="3" id="KW-1185">Reference proteome</keyword>
<feature type="compositionally biased region" description="Acidic residues" evidence="1">
    <location>
        <begin position="161"/>
        <end position="196"/>
    </location>
</feature>
<accession>A0A6A5ZBI3</accession>